<protein>
    <recommendedName>
        <fullName evidence="4">Secreted protein</fullName>
    </recommendedName>
</protein>
<gene>
    <name evidence="2" type="ORF">RND81_14G156500</name>
</gene>
<dbReference type="AlphaFoldDB" id="A0AAW1GYC6"/>
<keyword evidence="1" id="KW-0732">Signal</keyword>
<evidence type="ECO:0000256" key="1">
    <source>
        <dbReference type="SAM" id="SignalP"/>
    </source>
</evidence>
<comment type="caution">
    <text evidence="2">The sequence shown here is derived from an EMBL/GenBank/DDBJ whole genome shotgun (WGS) entry which is preliminary data.</text>
</comment>
<dbReference type="EMBL" id="JBDFQZ010000014">
    <property type="protein sequence ID" value="KAK9666054.1"/>
    <property type="molecule type" value="Genomic_DNA"/>
</dbReference>
<evidence type="ECO:0008006" key="4">
    <source>
        <dbReference type="Google" id="ProtNLM"/>
    </source>
</evidence>
<feature type="chain" id="PRO_5043575928" description="Secreted protein" evidence="1">
    <location>
        <begin position="20"/>
        <end position="67"/>
    </location>
</feature>
<keyword evidence="3" id="KW-1185">Reference proteome</keyword>
<feature type="signal peptide" evidence="1">
    <location>
        <begin position="1"/>
        <end position="19"/>
    </location>
</feature>
<evidence type="ECO:0000313" key="3">
    <source>
        <dbReference type="Proteomes" id="UP001443914"/>
    </source>
</evidence>
<proteinExistence type="predicted"/>
<reference evidence="2" key="1">
    <citation type="submission" date="2024-03" db="EMBL/GenBank/DDBJ databases">
        <title>WGS assembly of Saponaria officinalis var. Norfolk2.</title>
        <authorList>
            <person name="Jenkins J."/>
            <person name="Shu S."/>
            <person name="Grimwood J."/>
            <person name="Barry K."/>
            <person name="Goodstein D."/>
            <person name="Schmutz J."/>
            <person name="Leebens-Mack J."/>
            <person name="Osbourn A."/>
        </authorList>
    </citation>
    <scope>NUCLEOTIDE SEQUENCE [LARGE SCALE GENOMIC DNA]</scope>
    <source>
        <strain evidence="2">JIC</strain>
    </source>
</reference>
<sequence>MKAKCLIVFVLTYFRVMWTLTLKEINDPHKVVSRQELYVVPSTPRNNLVRCLIQRATFPSLKVLSLV</sequence>
<accession>A0AAW1GYC6</accession>
<dbReference type="Proteomes" id="UP001443914">
    <property type="component" value="Unassembled WGS sequence"/>
</dbReference>
<evidence type="ECO:0000313" key="2">
    <source>
        <dbReference type="EMBL" id="KAK9666054.1"/>
    </source>
</evidence>
<name>A0AAW1GYC6_SAPOF</name>
<organism evidence="2 3">
    <name type="scientific">Saponaria officinalis</name>
    <name type="common">Common soapwort</name>
    <name type="synonym">Lychnis saponaria</name>
    <dbReference type="NCBI Taxonomy" id="3572"/>
    <lineage>
        <taxon>Eukaryota</taxon>
        <taxon>Viridiplantae</taxon>
        <taxon>Streptophyta</taxon>
        <taxon>Embryophyta</taxon>
        <taxon>Tracheophyta</taxon>
        <taxon>Spermatophyta</taxon>
        <taxon>Magnoliopsida</taxon>
        <taxon>eudicotyledons</taxon>
        <taxon>Gunneridae</taxon>
        <taxon>Pentapetalae</taxon>
        <taxon>Caryophyllales</taxon>
        <taxon>Caryophyllaceae</taxon>
        <taxon>Caryophylleae</taxon>
        <taxon>Saponaria</taxon>
    </lineage>
</organism>